<protein>
    <submittedName>
        <fullName evidence="4">Uncharacterized protein</fullName>
    </submittedName>
</protein>
<accession>A0A9P7EAA7</accession>
<dbReference type="GO" id="GO:0005524">
    <property type="term" value="F:ATP binding"/>
    <property type="evidence" value="ECO:0007669"/>
    <property type="project" value="UniProtKB-KW"/>
</dbReference>
<evidence type="ECO:0000256" key="3">
    <source>
        <dbReference type="ARBA" id="ARBA00022840"/>
    </source>
</evidence>
<dbReference type="GeneID" id="64634217"/>
<keyword evidence="1" id="KW-0547">Nucleotide-binding</keyword>
<name>A0A9P7EAA7_9AGAM</name>
<dbReference type="GO" id="GO:0005634">
    <property type="term" value="C:nucleus"/>
    <property type="evidence" value="ECO:0007669"/>
    <property type="project" value="TreeGrafter"/>
</dbReference>
<dbReference type="GO" id="GO:0016787">
    <property type="term" value="F:hydrolase activity"/>
    <property type="evidence" value="ECO:0007669"/>
    <property type="project" value="UniProtKB-KW"/>
</dbReference>
<keyword evidence="3" id="KW-0067">ATP-binding</keyword>
<gene>
    <name evidence="4" type="ORF">BJ212DRAFT_1481055</name>
</gene>
<dbReference type="PANTHER" id="PTHR45626">
    <property type="entry name" value="TRANSCRIPTION TERMINATION FACTOR 2-RELATED"/>
    <property type="match status" value="1"/>
</dbReference>
<keyword evidence="2" id="KW-0378">Hydrolase</keyword>
<dbReference type="RefSeq" id="XP_041192798.1">
    <property type="nucleotide sequence ID" value="XM_041340201.1"/>
</dbReference>
<keyword evidence="5" id="KW-1185">Reference proteome</keyword>
<dbReference type="GO" id="GO:0006281">
    <property type="term" value="P:DNA repair"/>
    <property type="evidence" value="ECO:0007669"/>
    <property type="project" value="TreeGrafter"/>
</dbReference>
<evidence type="ECO:0000313" key="4">
    <source>
        <dbReference type="EMBL" id="KAG1815992.1"/>
    </source>
</evidence>
<dbReference type="OrthoDB" id="448448at2759"/>
<dbReference type="EMBL" id="JABBWG010000017">
    <property type="protein sequence ID" value="KAG1815992.1"/>
    <property type="molecule type" value="Genomic_DNA"/>
</dbReference>
<dbReference type="InterPro" id="IPR050628">
    <property type="entry name" value="SNF2_RAD54_helicase_TF"/>
</dbReference>
<reference evidence="4" key="1">
    <citation type="journal article" date="2020" name="New Phytol.">
        <title>Comparative genomics reveals dynamic genome evolution in host specialist ectomycorrhizal fungi.</title>
        <authorList>
            <person name="Lofgren L.A."/>
            <person name="Nguyen N.H."/>
            <person name="Vilgalys R."/>
            <person name="Ruytinx J."/>
            <person name="Liao H.L."/>
            <person name="Branco S."/>
            <person name="Kuo A."/>
            <person name="LaButti K."/>
            <person name="Lipzen A."/>
            <person name="Andreopoulos W."/>
            <person name="Pangilinan J."/>
            <person name="Riley R."/>
            <person name="Hundley H."/>
            <person name="Na H."/>
            <person name="Barry K."/>
            <person name="Grigoriev I.V."/>
            <person name="Stajich J.E."/>
            <person name="Kennedy P.G."/>
        </authorList>
    </citation>
    <scope>NUCLEOTIDE SEQUENCE</scope>
    <source>
        <strain evidence="4">MN1</strain>
    </source>
</reference>
<dbReference type="GO" id="GO:0008094">
    <property type="term" value="F:ATP-dependent activity, acting on DNA"/>
    <property type="evidence" value="ECO:0007669"/>
    <property type="project" value="TreeGrafter"/>
</dbReference>
<comment type="caution">
    <text evidence="4">The sequence shown here is derived from an EMBL/GenBank/DDBJ whole genome shotgun (WGS) entry which is preliminary data.</text>
</comment>
<evidence type="ECO:0000313" key="5">
    <source>
        <dbReference type="Proteomes" id="UP000807769"/>
    </source>
</evidence>
<proteinExistence type="predicted"/>
<dbReference type="PANTHER" id="PTHR45626:SF22">
    <property type="entry name" value="DNA REPAIR PROTEIN RAD5"/>
    <property type="match status" value="1"/>
</dbReference>
<dbReference type="AlphaFoldDB" id="A0A9P7EAA7"/>
<evidence type="ECO:0000256" key="2">
    <source>
        <dbReference type="ARBA" id="ARBA00022801"/>
    </source>
</evidence>
<organism evidence="4 5">
    <name type="scientific">Suillus subaureus</name>
    <dbReference type="NCBI Taxonomy" id="48587"/>
    <lineage>
        <taxon>Eukaryota</taxon>
        <taxon>Fungi</taxon>
        <taxon>Dikarya</taxon>
        <taxon>Basidiomycota</taxon>
        <taxon>Agaricomycotina</taxon>
        <taxon>Agaricomycetes</taxon>
        <taxon>Agaricomycetidae</taxon>
        <taxon>Boletales</taxon>
        <taxon>Suillineae</taxon>
        <taxon>Suillaceae</taxon>
        <taxon>Suillus</taxon>
    </lineage>
</organism>
<sequence length="155" mass="17395">MVIVLILVLVCVYPSHRFSLLLRLKPLANSITVPFLARDSKAIEIVQVILECSSQALEDMHDNSGRRIVELPARKVTVDTLHFTPAEHNIYDSICNAVKRNFDQLNAKALVGKNYIHILAMIMKLRWAVLHPVLVTGTSDGTETKLSGYSKEQLM</sequence>
<evidence type="ECO:0000256" key="1">
    <source>
        <dbReference type="ARBA" id="ARBA00022741"/>
    </source>
</evidence>
<dbReference type="Proteomes" id="UP000807769">
    <property type="component" value="Unassembled WGS sequence"/>
</dbReference>